<keyword evidence="2" id="KW-0238">DNA-binding</keyword>
<dbReference type="PANTHER" id="PTHR33204:SF18">
    <property type="entry name" value="TRANSCRIPTIONAL REGULATORY PROTEIN"/>
    <property type="match status" value="1"/>
</dbReference>
<evidence type="ECO:0000256" key="3">
    <source>
        <dbReference type="ARBA" id="ARBA00023163"/>
    </source>
</evidence>
<dbReference type="InterPro" id="IPR002577">
    <property type="entry name" value="HTH_HxlR"/>
</dbReference>
<gene>
    <name evidence="5" type="ORF">AS202_09125</name>
</gene>
<dbReference type="GeneID" id="66974965"/>
<keyword evidence="1" id="KW-0805">Transcription regulation</keyword>
<organism evidence="5 6">
    <name type="scientific">Myroides odoratimimus</name>
    <dbReference type="NCBI Taxonomy" id="76832"/>
    <lineage>
        <taxon>Bacteria</taxon>
        <taxon>Pseudomonadati</taxon>
        <taxon>Bacteroidota</taxon>
        <taxon>Flavobacteriia</taxon>
        <taxon>Flavobacteriales</taxon>
        <taxon>Flavobacteriaceae</taxon>
        <taxon>Myroides</taxon>
    </lineage>
</organism>
<dbReference type="KEGG" id="mod:AS202_09125"/>
<dbReference type="SUPFAM" id="SSF46785">
    <property type="entry name" value="Winged helix' DNA-binding domain"/>
    <property type="match status" value="1"/>
</dbReference>
<evidence type="ECO:0000313" key="6">
    <source>
        <dbReference type="Proteomes" id="UP000069030"/>
    </source>
</evidence>
<dbReference type="Proteomes" id="UP000069030">
    <property type="component" value="Chromosome"/>
</dbReference>
<evidence type="ECO:0000256" key="2">
    <source>
        <dbReference type="ARBA" id="ARBA00023125"/>
    </source>
</evidence>
<accession>A0AAI8G520</accession>
<dbReference type="EMBL" id="CP013690">
    <property type="protein sequence ID" value="ALU26301.1"/>
    <property type="molecule type" value="Genomic_DNA"/>
</dbReference>
<dbReference type="AlphaFoldDB" id="A0AAI8G520"/>
<evidence type="ECO:0000313" key="5">
    <source>
        <dbReference type="EMBL" id="ALU26301.1"/>
    </source>
</evidence>
<feature type="domain" description="HTH hxlR-type" evidence="4">
    <location>
        <begin position="11"/>
        <end position="104"/>
    </location>
</feature>
<dbReference type="Pfam" id="PF01638">
    <property type="entry name" value="HxlR"/>
    <property type="match status" value="1"/>
</dbReference>
<dbReference type="Gene3D" id="1.10.10.10">
    <property type="entry name" value="Winged helix-like DNA-binding domain superfamily/Winged helix DNA-binding domain"/>
    <property type="match status" value="1"/>
</dbReference>
<dbReference type="InterPro" id="IPR036388">
    <property type="entry name" value="WH-like_DNA-bd_sf"/>
</dbReference>
<evidence type="ECO:0000256" key="1">
    <source>
        <dbReference type="ARBA" id="ARBA00023015"/>
    </source>
</evidence>
<dbReference type="GO" id="GO:0003677">
    <property type="term" value="F:DNA binding"/>
    <property type="evidence" value="ECO:0007669"/>
    <property type="project" value="UniProtKB-KW"/>
</dbReference>
<reference evidence="5 6" key="1">
    <citation type="journal article" date="2016" name="J. Zhejiang Univ. Sci. B">
        <title>Antibiotic resistance mechanisms of Myroides sp.</title>
        <authorList>
            <person name="Hu S."/>
            <person name="Yuan S."/>
            <person name="Qu H."/>
            <person name="Jiang T."/>
            <person name="Zhou Y."/>
            <person name="Wang M."/>
            <person name="Ming D."/>
        </authorList>
    </citation>
    <scope>NUCLEOTIDE SEQUENCE [LARGE SCALE GENOMIC DNA]</scope>
    <source>
        <strain evidence="5 6">PR63039</strain>
    </source>
</reference>
<dbReference type="PANTHER" id="PTHR33204">
    <property type="entry name" value="TRANSCRIPTIONAL REGULATOR, MARR FAMILY"/>
    <property type="match status" value="1"/>
</dbReference>
<sequence>MVNNDEKTTKCPAEELIKTLGGKWKVHIIHITEEQPRRFRDYMRLLEGANKQSVSVALKELEEDGFLIKSIINQKPLHIEYSLTERARLVIPVFDNLYHALQSR</sequence>
<dbReference type="PROSITE" id="PS51118">
    <property type="entry name" value="HTH_HXLR"/>
    <property type="match status" value="1"/>
</dbReference>
<proteinExistence type="predicted"/>
<dbReference type="RefSeq" id="WP_006257179.1">
    <property type="nucleotide sequence ID" value="NZ_CP013690.1"/>
</dbReference>
<protein>
    <submittedName>
        <fullName evidence="5">Transcriptional regulator</fullName>
    </submittedName>
</protein>
<dbReference type="InterPro" id="IPR036390">
    <property type="entry name" value="WH_DNA-bd_sf"/>
</dbReference>
<keyword evidence="3" id="KW-0804">Transcription</keyword>
<evidence type="ECO:0000259" key="4">
    <source>
        <dbReference type="PROSITE" id="PS51118"/>
    </source>
</evidence>
<name>A0AAI8G520_9FLAO</name>